<dbReference type="Proteomes" id="UP000231602">
    <property type="component" value="Unassembled WGS sequence"/>
</dbReference>
<dbReference type="NCBIfam" id="NF003843">
    <property type="entry name" value="PRK05422.1"/>
    <property type="match status" value="1"/>
</dbReference>
<gene>
    <name evidence="3" type="primary">smpB</name>
    <name evidence="5" type="ORF">COV23_02095</name>
</gene>
<dbReference type="NCBIfam" id="TIGR00086">
    <property type="entry name" value="smpB"/>
    <property type="match status" value="1"/>
</dbReference>
<keyword evidence="1 3" id="KW-0963">Cytoplasm</keyword>
<dbReference type="InterPro" id="IPR000037">
    <property type="entry name" value="SsrA-bd_prot"/>
</dbReference>
<dbReference type="SUPFAM" id="SSF74982">
    <property type="entry name" value="Small protein B (SmpB)"/>
    <property type="match status" value="1"/>
</dbReference>
<feature type="compositionally biased region" description="Basic and acidic residues" evidence="4">
    <location>
        <begin position="123"/>
        <end position="139"/>
    </location>
</feature>
<dbReference type="CDD" id="cd09294">
    <property type="entry name" value="SmpB"/>
    <property type="match status" value="1"/>
</dbReference>
<dbReference type="HAMAP" id="MF_00023">
    <property type="entry name" value="SmpB"/>
    <property type="match status" value="1"/>
</dbReference>
<comment type="caution">
    <text evidence="5">The sequence shown here is derived from an EMBL/GenBank/DDBJ whole genome shotgun (WGS) entry which is preliminary data.</text>
</comment>
<evidence type="ECO:0000256" key="3">
    <source>
        <dbReference type="HAMAP-Rule" id="MF_00023"/>
    </source>
</evidence>
<dbReference type="PROSITE" id="PS01317">
    <property type="entry name" value="SSRP"/>
    <property type="match status" value="1"/>
</dbReference>
<dbReference type="PANTHER" id="PTHR30308:SF2">
    <property type="entry name" value="SSRA-BINDING PROTEIN"/>
    <property type="match status" value="1"/>
</dbReference>
<proteinExistence type="inferred from homology"/>
<dbReference type="PANTHER" id="PTHR30308">
    <property type="entry name" value="TMRNA-BINDING COMPONENT OF TRANS-TRANSLATION TAGGING COMPLEX"/>
    <property type="match status" value="1"/>
</dbReference>
<accession>A0A2H0RBX8</accession>
<evidence type="ECO:0000256" key="1">
    <source>
        <dbReference type="ARBA" id="ARBA00022490"/>
    </source>
</evidence>
<dbReference type="InterPro" id="IPR020081">
    <property type="entry name" value="SsrA-bd_prot_CS"/>
</dbReference>
<dbReference type="EMBL" id="PCXV01000033">
    <property type="protein sequence ID" value="PIR44042.1"/>
    <property type="molecule type" value="Genomic_DNA"/>
</dbReference>
<evidence type="ECO:0000256" key="4">
    <source>
        <dbReference type="SAM" id="MobiDB-lite"/>
    </source>
</evidence>
<organism evidence="5 6">
    <name type="scientific">Candidatus Wolfebacteria bacterium CG10_big_fil_rev_8_21_14_0_10_31_9</name>
    <dbReference type="NCBI Taxonomy" id="1975070"/>
    <lineage>
        <taxon>Bacteria</taxon>
        <taxon>Candidatus Wolfeibacteriota</taxon>
    </lineage>
</organism>
<dbReference type="InterPro" id="IPR023620">
    <property type="entry name" value="SmpB"/>
</dbReference>
<comment type="subcellular location">
    <subcellularLocation>
        <location evidence="3">Cytoplasm</location>
    </subcellularLocation>
    <text evidence="3">The tmRNA-SmpB complex associates with stalled 70S ribosomes.</text>
</comment>
<dbReference type="GO" id="GO:0005829">
    <property type="term" value="C:cytosol"/>
    <property type="evidence" value="ECO:0007669"/>
    <property type="project" value="TreeGrafter"/>
</dbReference>
<dbReference type="Gene3D" id="2.40.280.10">
    <property type="match status" value="1"/>
</dbReference>
<feature type="region of interest" description="Disordered" evidence="4">
    <location>
        <begin position="121"/>
        <end position="145"/>
    </location>
</feature>
<evidence type="ECO:0000313" key="6">
    <source>
        <dbReference type="Proteomes" id="UP000231602"/>
    </source>
</evidence>
<keyword evidence="2 3" id="KW-0694">RNA-binding</keyword>
<dbReference type="GO" id="GO:0003723">
    <property type="term" value="F:RNA binding"/>
    <property type="evidence" value="ECO:0007669"/>
    <property type="project" value="UniProtKB-UniRule"/>
</dbReference>
<reference evidence="5 6" key="1">
    <citation type="submission" date="2017-09" db="EMBL/GenBank/DDBJ databases">
        <title>Depth-based differentiation of microbial function through sediment-hosted aquifers and enrichment of novel symbionts in the deep terrestrial subsurface.</title>
        <authorList>
            <person name="Probst A.J."/>
            <person name="Ladd B."/>
            <person name="Jarett J.K."/>
            <person name="Geller-Mcgrath D.E."/>
            <person name="Sieber C.M."/>
            <person name="Emerson J.B."/>
            <person name="Anantharaman K."/>
            <person name="Thomas B.C."/>
            <person name="Malmstrom R."/>
            <person name="Stieglmeier M."/>
            <person name="Klingl A."/>
            <person name="Woyke T."/>
            <person name="Ryan C.M."/>
            <person name="Banfield J.F."/>
        </authorList>
    </citation>
    <scope>NUCLEOTIDE SEQUENCE [LARGE SCALE GENOMIC DNA]</scope>
    <source>
        <strain evidence="5">CG10_big_fil_rev_8_21_14_0_10_31_9</strain>
    </source>
</reference>
<dbReference type="Pfam" id="PF01668">
    <property type="entry name" value="SmpB"/>
    <property type="match status" value="1"/>
</dbReference>
<evidence type="ECO:0000313" key="5">
    <source>
        <dbReference type="EMBL" id="PIR44042.1"/>
    </source>
</evidence>
<evidence type="ECO:0000256" key="2">
    <source>
        <dbReference type="ARBA" id="ARBA00022884"/>
    </source>
</evidence>
<dbReference type="GO" id="GO:0070929">
    <property type="term" value="P:trans-translation"/>
    <property type="evidence" value="ECO:0007669"/>
    <property type="project" value="UniProtKB-UniRule"/>
</dbReference>
<dbReference type="GO" id="GO:0070930">
    <property type="term" value="P:trans-translation-dependent protein tagging"/>
    <property type="evidence" value="ECO:0007669"/>
    <property type="project" value="TreeGrafter"/>
</dbReference>
<dbReference type="AlphaFoldDB" id="A0A2H0RBX8"/>
<name>A0A2H0RBX8_9BACT</name>
<comment type="function">
    <text evidence="3">Required for rescue of stalled ribosomes mediated by trans-translation. Binds to transfer-messenger RNA (tmRNA), required for stable association of tmRNA with ribosomes. tmRNA and SmpB together mimic tRNA shape, replacing the anticodon stem-loop with SmpB. tmRNA is encoded by the ssrA gene; the 2 termini fold to resemble tRNA(Ala) and it encodes a 'tag peptide', a short internal open reading frame. During trans-translation Ala-aminoacylated tmRNA acts like a tRNA, entering the A-site of stalled ribosomes, displacing the stalled mRNA. The ribosome then switches to translate the ORF on the tmRNA; the nascent peptide is terminated with the 'tag peptide' encoded by the tmRNA and targeted for degradation. The ribosome is freed to recommence translation, which seems to be the essential function of trans-translation.</text>
</comment>
<protein>
    <recommendedName>
        <fullName evidence="3">SsrA-binding protein</fullName>
    </recommendedName>
    <alternativeName>
        <fullName evidence="3">Small protein B</fullName>
    </alternativeName>
</protein>
<sequence>MALAENKKAYFDYNILEIYEAGIVLFGYEVKSVTNGRINLSGTHIVIRDGEAWLLNADIPSYQPQNTPLNYDSKRTRKLLLNKFEISTLIGKTHEKGLTLVPLRAYIKGHKIKVEIGLAKSKNKSDKREAIRKKDDKREMRKARS</sequence>
<comment type="similarity">
    <text evidence="3">Belongs to the SmpB family.</text>
</comment>